<keyword evidence="3" id="KW-0460">Magnesium</keyword>
<dbReference type="InterPro" id="IPR051400">
    <property type="entry name" value="HAD-like_hydrolase"/>
</dbReference>
<dbReference type="GO" id="GO:0046380">
    <property type="term" value="P:N-acetylneuraminate biosynthetic process"/>
    <property type="evidence" value="ECO:0007669"/>
    <property type="project" value="TreeGrafter"/>
</dbReference>
<feature type="non-terminal residue" evidence="4">
    <location>
        <position position="228"/>
    </location>
</feature>
<dbReference type="Proteomes" id="UP001497623">
    <property type="component" value="Unassembled WGS sequence"/>
</dbReference>
<protein>
    <submittedName>
        <fullName evidence="4">Uncharacterized protein</fullName>
    </submittedName>
</protein>
<dbReference type="Gene3D" id="3.40.50.1000">
    <property type="entry name" value="HAD superfamily/HAD-like"/>
    <property type="match status" value="1"/>
</dbReference>
<dbReference type="AlphaFoldDB" id="A0AAV2R972"/>
<keyword evidence="2" id="KW-0378">Hydrolase</keyword>
<comment type="caution">
    <text evidence="4">The sequence shown here is derived from an EMBL/GenBank/DDBJ whole genome shotgun (WGS) entry which is preliminary data.</text>
</comment>
<evidence type="ECO:0000313" key="4">
    <source>
        <dbReference type="EMBL" id="CAL4120635.1"/>
    </source>
</evidence>
<accession>A0AAV2R972</accession>
<dbReference type="InterPro" id="IPR023214">
    <property type="entry name" value="HAD_sf"/>
</dbReference>
<evidence type="ECO:0000256" key="1">
    <source>
        <dbReference type="ARBA" id="ARBA00001946"/>
    </source>
</evidence>
<keyword evidence="5" id="KW-1185">Reference proteome</keyword>
<evidence type="ECO:0000256" key="3">
    <source>
        <dbReference type="ARBA" id="ARBA00022842"/>
    </source>
</evidence>
<dbReference type="SFLD" id="SFLDG01129">
    <property type="entry name" value="C1.5:_HAD__Beta-PGM__Phosphata"/>
    <property type="match status" value="1"/>
</dbReference>
<dbReference type="SFLD" id="SFLDS00003">
    <property type="entry name" value="Haloacid_Dehalogenase"/>
    <property type="match status" value="1"/>
</dbReference>
<dbReference type="EMBL" id="CAXKWB010018286">
    <property type="protein sequence ID" value="CAL4120635.1"/>
    <property type="molecule type" value="Genomic_DNA"/>
</dbReference>
<evidence type="ECO:0000256" key="2">
    <source>
        <dbReference type="ARBA" id="ARBA00022801"/>
    </source>
</evidence>
<dbReference type="PANTHER" id="PTHR46470:SF3">
    <property type="entry name" value="N-ACYLNEURAMINATE-9-PHOSPHATASE"/>
    <property type="match status" value="1"/>
</dbReference>
<dbReference type="GO" id="GO:0050124">
    <property type="term" value="F:N-acylneuraminate-9-phosphatase activity"/>
    <property type="evidence" value="ECO:0007669"/>
    <property type="project" value="TreeGrafter"/>
</dbReference>
<proteinExistence type="predicted"/>
<gene>
    <name evidence="4" type="ORF">MNOR_LOCUS22087</name>
</gene>
<dbReference type="SUPFAM" id="SSF56784">
    <property type="entry name" value="HAD-like"/>
    <property type="match status" value="1"/>
</dbReference>
<name>A0AAV2R972_MEGNR</name>
<dbReference type="NCBIfam" id="TIGR01549">
    <property type="entry name" value="HAD-SF-IA-v1"/>
    <property type="match status" value="1"/>
</dbReference>
<dbReference type="PRINTS" id="PR00413">
    <property type="entry name" value="HADHALOGNASE"/>
</dbReference>
<organism evidence="4 5">
    <name type="scientific">Meganyctiphanes norvegica</name>
    <name type="common">Northern krill</name>
    <name type="synonym">Thysanopoda norvegica</name>
    <dbReference type="NCBI Taxonomy" id="48144"/>
    <lineage>
        <taxon>Eukaryota</taxon>
        <taxon>Metazoa</taxon>
        <taxon>Ecdysozoa</taxon>
        <taxon>Arthropoda</taxon>
        <taxon>Crustacea</taxon>
        <taxon>Multicrustacea</taxon>
        <taxon>Malacostraca</taxon>
        <taxon>Eumalacostraca</taxon>
        <taxon>Eucarida</taxon>
        <taxon>Euphausiacea</taxon>
        <taxon>Euphausiidae</taxon>
        <taxon>Meganyctiphanes</taxon>
    </lineage>
</organism>
<dbReference type="PANTHER" id="PTHR46470">
    <property type="entry name" value="N-ACYLNEURAMINATE-9-PHOSPHATASE"/>
    <property type="match status" value="1"/>
</dbReference>
<reference evidence="4 5" key="1">
    <citation type="submission" date="2024-05" db="EMBL/GenBank/DDBJ databases">
        <authorList>
            <person name="Wallberg A."/>
        </authorList>
    </citation>
    <scope>NUCLEOTIDE SEQUENCE [LARGE SCALE GENOMIC DNA]</scope>
</reference>
<dbReference type="InterPro" id="IPR006439">
    <property type="entry name" value="HAD-SF_hydro_IA"/>
</dbReference>
<dbReference type="Pfam" id="PF00702">
    <property type="entry name" value="Hydrolase"/>
    <property type="match status" value="1"/>
</dbReference>
<dbReference type="InterPro" id="IPR036412">
    <property type="entry name" value="HAD-like_sf"/>
</dbReference>
<comment type="cofactor">
    <cofactor evidence="1">
        <name>Mg(2+)</name>
        <dbReference type="ChEBI" id="CHEBI:18420"/>
    </cofactor>
</comment>
<dbReference type="Gene3D" id="1.20.120.710">
    <property type="entry name" value="Haloacid dehalogenase hydrolase-like domain"/>
    <property type="match status" value="1"/>
</dbReference>
<sequence>MGSKRISTILFDLDNTITFTRKADNKTCIEVEHWLESHGVSSIVTKDLTAQFMKKFRASVAPDYKTDEAGLDQWRKNIWAEVLPQKFSGLLDDLYTLWKKTRLQQLAAETYIDLLGQLGNSYSLALITNGPSIAQWEKIHATGVKKYFDLIIVSGDLEVQKPSKLIFELAFSKLQVKRTRIIVTEDRTYILGFHSTIAQPVKTNVGITLFFHSYIIIQTTCIEYIIND</sequence>
<evidence type="ECO:0000313" key="5">
    <source>
        <dbReference type="Proteomes" id="UP001497623"/>
    </source>
</evidence>